<sequence>MIPLYHGGKYPY</sequence>
<keyword evidence="2" id="KW-1185">Reference proteome</keyword>
<comment type="caution">
    <text evidence="1">The sequence shown here is derived from an EMBL/GenBank/DDBJ whole genome shotgun (WGS) entry which is preliminary data.</text>
</comment>
<accession>A0A5B7IRS4</accession>
<evidence type="ECO:0000313" key="2">
    <source>
        <dbReference type="Proteomes" id="UP000324222"/>
    </source>
</evidence>
<reference evidence="1 2" key="1">
    <citation type="submission" date="2019-05" db="EMBL/GenBank/DDBJ databases">
        <title>Another draft genome of Portunus trituberculatus and its Hox gene families provides insights of decapod evolution.</title>
        <authorList>
            <person name="Jeong J.-H."/>
            <person name="Song I."/>
            <person name="Kim S."/>
            <person name="Choi T."/>
            <person name="Kim D."/>
            <person name="Ryu S."/>
            <person name="Kim W."/>
        </authorList>
    </citation>
    <scope>NUCLEOTIDE SEQUENCE [LARGE SCALE GENOMIC DNA]</scope>
    <source>
        <tissue evidence="1">Muscle</tissue>
    </source>
</reference>
<dbReference type="Proteomes" id="UP000324222">
    <property type="component" value="Unassembled WGS sequence"/>
</dbReference>
<gene>
    <name evidence="1" type="ORF">E2C01_078077</name>
</gene>
<proteinExistence type="predicted"/>
<name>A0A5B7IRS4_PORTR</name>
<organism evidence="1 2">
    <name type="scientific">Portunus trituberculatus</name>
    <name type="common">Swimming crab</name>
    <name type="synonym">Neptunus trituberculatus</name>
    <dbReference type="NCBI Taxonomy" id="210409"/>
    <lineage>
        <taxon>Eukaryota</taxon>
        <taxon>Metazoa</taxon>
        <taxon>Ecdysozoa</taxon>
        <taxon>Arthropoda</taxon>
        <taxon>Crustacea</taxon>
        <taxon>Multicrustacea</taxon>
        <taxon>Malacostraca</taxon>
        <taxon>Eumalacostraca</taxon>
        <taxon>Eucarida</taxon>
        <taxon>Decapoda</taxon>
        <taxon>Pleocyemata</taxon>
        <taxon>Brachyura</taxon>
        <taxon>Eubrachyura</taxon>
        <taxon>Portunoidea</taxon>
        <taxon>Portunidae</taxon>
        <taxon>Portuninae</taxon>
        <taxon>Portunus</taxon>
    </lineage>
</organism>
<evidence type="ECO:0000313" key="1">
    <source>
        <dbReference type="EMBL" id="MPC83368.1"/>
    </source>
</evidence>
<protein>
    <submittedName>
        <fullName evidence="1">Uncharacterized protein</fullName>
    </submittedName>
</protein>
<dbReference type="EMBL" id="VSRR010062315">
    <property type="protein sequence ID" value="MPC83368.1"/>
    <property type="molecule type" value="Genomic_DNA"/>
</dbReference>